<dbReference type="AlphaFoldDB" id="A0A9P6K315"/>
<reference evidence="2" key="1">
    <citation type="journal article" date="2020" name="Fungal Divers.">
        <title>Resolving the Mortierellaceae phylogeny through synthesis of multi-gene phylogenetics and phylogenomics.</title>
        <authorList>
            <person name="Vandepol N."/>
            <person name="Liber J."/>
            <person name="Desiro A."/>
            <person name="Na H."/>
            <person name="Kennedy M."/>
            <person name="Barry K."/>
            <person name="Grigoriev I.V."/>
            <person name="Miller A.N."/>
            <person name="O'Donnell K."/>
            <person name="Stajich J.E."/>
            <person name="Bonito G."/>
        </authorList>
    </citation>
    <scope>NUCLEOTIDE SEQUENCE</scope>
    <source>
        <strain evidence="2">NRRL 2591</strain>
    </source>
</reference>
<evidence type="ECO:0000313" key="2">
    <source>
        <dbReference type="EMBL" id="KAF9543994.1"/>
    </source>
</evidence>
<dbReference type="Proteomes" id="UP000723463">
    <property type="component" value="Unassembled WGS sequence"/>
</dbReference>
<protein>
    <submittedName>
        <fullName evidence="2">Uncharacterized protein</fullName>
    </submittedName>
</protein>
<comment type="similarity">
    <text evidence="1">Belongs to the UPF0598 family.</text>
</comment>
<dbReference type="PANTHER" id="PTHR31449">
    <property type="entry name" value="UPF0598 PROTEIN C8ORF82"/>
    <property type="match status" value="1"/>
</dbReference>
<proteinExistence type="inferred from homology"/>
<dbReference type="PANTHER" id="PTHR31449:SF3">
    <property type="entry name" value="UPF0598 PROTEIN C8ORF82"/>
    <property type="match status" value="1"/>
</dbReference>
<comment type="caution">
    <text evidence="2">The sequence shown here is derived from an EMBL/GenBank/DDBJ whole genome shotgun (WGS) entry which is preliminary data.</text>
</comment>
<dbReference type="Pfam" id="PF14956">
    <property type="entry name" value="DUF4505"/>
    <property type="match status" value="1"/>
</dbReference>
<evidence type="ECO:0000313" key="3">
    <source>
        <dbReference type="Proteomes" id="UP000723463"/>
    </source>
</evidence>
<evidence type="ECO:0000256" key="1">
    <source>
        <dbReference type="ARBA" id="ARBA00006322"/>
    </source>
</evidence>
<sequence length="248" mass="27856">MPFARTIASTAFKASATATARRAHHRPLGLIARTLLTNHQRHSIHTTQNITNNDINQHDPISLHDRGIHPSPTTLSLLASKSIRPYFYFIDIHGQVFLQDTTPKNFTSCYKDPKFLNFFMTRIRANTTGYFGDEYPWQSPCAKEINFVEAADTPVVFHGLIDNEQLVWAGNLQTPFQPDKLSVSLSTGRIYHPLPPVMVQPCSSDKDGNPLLPLGLLKSSLVLTEFAALLDHDSFIWQGKQFPVLHVP</sequence>
<accession>A0A9P6K315</accession>
<keyword evidence="3" id="KW-1185">Reference proteome</keyword>
<dbReference type="EMBL" id="JAAAXW010000100">
    <property type="protein sequence ID" value="KAF9543994.1"/>
    <property type="molecule type" value="Genomic_DNA"/>
</dbReference>
<organism evidence="2 3">
    <name type="scientific">Mortierella hygrophila</name>
    <dbReference type="NCBI Taxonomy" id="979708"/>
    <lineage>
        <taxon>Eukaryota</taxon>
        <taxon>Fungi</taxon>
        <taxon>Fungi incertae sedis</taxon>
        <taxon>Mucoromycota</taxon>
        <taxon>Mortierellomycotina</taxon>
        <taxon>Mortierellomycetes</taxon>
        <taxon>Mortierellales</taxon>
        <taxon>Mortierellaceae</taxon>
        <taxon>Mortierella</taxon>
    </lineage>
</organism>
<dbReference type="InterPro" id="IPR028108">
    <property type="entry name" value="DUF4505"/>
</dbReference>
<name>A0A9P6K315_9FUNG</name>
<gene>
    <name evidence="2" type="ORF">EC957_000263</name>
</gene>